<organism evidence="4 5">
    <name type="scientific">Deinococcus caeni</name>
    <dbReference type="NCBI Taxonomy" id="569127"/>
    <lineage>
        <taxon>Bacteria</taxon>
        <taxon>Thermotogati</taxon>
        <taxon>Deinococcota</taxon>
        <taxon>Deinococci</taxon>
        <taxon>Deinococcales</taxon>
        <taxon>Deinococcaceae</taxon>
        <taxon>Deinococcus</taxon>
    </lineage>
</organism>
<evidence type="ECO:0000313" key="4">
    <source>
        <dbReference type="EMBL" id="GAA5438941.1"/>
    </source>
</evidence>
<dbReference type="PROSITE" id="PS00018">
    <property type="entry name" value="EF_HAND_1"/>
    <property type="match status" value="1"/>
</dbReference>
<dbReference type="EMBL" id="BAABQU010000004">
    <property type="protein sequence ID" value="GAA5438941.1"/>
    <property type="molecule type" value="Genomic_DNA"/>
</dbReference>
<dbReference type="InterPro" id="IPR051172">
    <property type="entry name" value="Chlamydia_OmcB"/>
</dbReference>
<comment type="caution">
    <text evidence="4">The sequence shown here is derived from an EMBL/GenBank/DDBJ whole genome shotgun (WGS) entry which is preliminary data.</text>
</comment>
<dbReference type="InterPro" id="IPR001434">
    <property type="entry name" value="OmcB-like_DUF11"/>
</dbReference>
<dbReference type="Proteomes" id="UP001423409">
    <property type="component" value="Unassembled WGS sequence"/>
</dbReference>
<dbReference type="PANTHER" id="PTHR34819">
    <property type="entry name" value="LARGE CYSTEINE-RICH PERIPLASMIC PROTEIN OMCB"/>
    <property type="match status" value="1"/>
</dbReference>
<accession>A0ABP9U7Z1</accession>
<protein>
    <recommendedName>
        <fullName evidence="3">DUF11 domain-containing protein</fullName>
    </recommendedName>
</protein>
<evidence type="ECO:0000259" key="3">
    <source>
        <dbReference type="Pfam" id="PF01345"/>
    </source>
</evidence>
<evidence type="ECO:0000256" key="1">
    <source>
        <dbReference type="SAM" id="MobiDB-lite"/>
    </source>
</evidence>
<feature type="region of interest" description="Disordered" evidence="1">
    <location>
        <begin position="499"/>
        <end position="535"/>
    </location>
</feature>
<dbReference type="InterPro" id="IPR047589">
    <property type="entry name" value="DUF11_rpt"/>
</dbReference>
<reference evidence="4 5" key="1">
    <citation type="submission" date="2024-02" db="EMBL/GenBank/DDBJ databases">
        <title>Deinococcus caeni NBRC 101312.</title>
        <authorList>
            <person name="Ichikawa N."/>
            <person name="Katano-Makiyama Y."/>
            <person name="Hidaka K."/>
        </authorList>
    </citation>
    <scope>NUCLEOTIDE SEQUENCE [LARGE SCALE GENOMIC DNA]</scope>
    <source>
        <strain evidence="4 5">NBRC 101312</strain>
    </source>
</reference>
<keyword evidence="2" id="KW-0732">Signal</keyword>
<feature type="chain" id="PRO_5045594909" description="DUF11 domain-containing protein" evidence="2">
    <location>
        <begin position="20"/>
        <end position="936"/>
    </location>
</feature>
<dbReference type="NCBIfam" id="TIGR01451">
    <property type="entry name" value="B_ant_repeat"/>
    <property type="match status" value="1"/>
</dbReference>
<gene>
    <name evidence="4" type="ORF">Dcae01_00436</name>
</gene>
<name>A0ABP9U7Z1_9DEIO</name>
<feature type="domain" description="DUF11" evidence="3">
    <location>
        <begin position="831"/>
        <end position="913"/>
    </location>
</feature>
<dbReference type="Pfam" id="PF01345">
    <property type="entry name" value="DUF11"/>
    <property type="match status" value="1"/>
</dbReference>
<evidence type="ECO:0000256" key="2">
    <source>
        <dbReference type="SAM" id="SignalP"/>
    </source>
</evidence>
<keyword evidence="5" id="KW-1185">Reference proteome</keyword>
<dbReference type="InterPro" id="IPR018247">
    <property type="entry name" value="EF_Hand_1_Ca_BS"/>
</dbReference>
<evidence type="ECO:0000313" key="5">
    <source>
        <dbReference type="Proteomes" id="UP001423409"/>
    </source>
</evidence>
<sequence>MRHHALLLAAFLSLGVASAAGTRAGTQITNQASAAYRDSTGTRLDANSNQVSTLVKQVGGVTISPDGTPAAPGQQQQAVPGAEVVFPYTLTNTGNGTDSFLVDTMVDSSVTNTVAPATPVVVYVDANGDGILQPGERVALPQSGGKSVFQNVAADGTVKFFVVLQVPSSATSVNKVITQPTATSTFDANKTDGVSSSTNYSQVNVVQDAVLSISKSVVSTTTESNGDLTVVYRVQSTNTGTQAASNVILADDIISATSTLPTGSVVVASSAVISPTTGTVTYPNTDGDGNASDQVQAVFGSVAPGQSVQMTFTVTIPASAAPTSGQNPYSNVATVTYTGSTGTTTTTSSNTADVTKAATAAVAIGPNGDPLGAADPTTGAAYTTAEGLTVTPDNADTQTVASLAAGSSVTFAQSVRNTGNSTDVFDFTAALSDLPAGTTVDLLRDGVPLPDSDGDGVPDSGPLAPGQTAVIQVRVRVPAQGGADANGGSVVVTATSSVDTSKKDTTTDRIGNVTAPSVSIGDTSGSNGGTPATPGNQSVLPGVQAVFPMEVGNNGAQPDNYNLSGTATFPVIGGTVPVTVVYYKDLDGDGVLDPNELAAGPITNTGTIQPGQEIKLLAVVNTPDNALPGSVTVSQTAQSPVTNTSGTDTNNTVTVLQEYDVALTPDRSGTTTSPGTALYEHQLQNDGNTSFGPADLSFTSTPAGATTGWTYLYSFDGTTFFASIGSAFSDAATRNLLGSSGPATLDPGERVTLSVKINVPAGAPTDSVNQLTLTAATTPASPATGAVLRDPTGNPARVTDTTRVVGGKLAIDKTVDNCGVLVSCNTVTSGADAFPGEYLRYTLSARNLSTETLTEVVLRDTVPANTVLAGVTGPTGGFYRIAGGAWTSVATAPVAQTAGTLVEFAVDSNGNSVIDADETSLSSGASVTFTMTVRVN</sequence>
<feature type="compositionally biased region" description="Polar residues" evidence="1">
    <location>
        <begin position="514"/>
        <end position="535"/>
    </location>
</feature>
<feature type="signal peptide" evidence="2">
    <location>
        <begin position="1"/>
        <end position="19"/>
    </location>
</feature>
<proteinExistence type="predicted"/>